<dbReference type="PANTHER" id="PTHR47505">
    <property type="entry name" value="DNA UTILIZATION PROTEIN YHGH"/>
    <property type="match status" value="1"/>
</dbReference>
<keyword evidence="4" id="KW-1185">Reference proteome</keyword>
<dbReference type="Pfam" id="PF00156">
    <property type="entry name" value="Pribosyltran"/>
    <property type="match status" value="1"/>
</dbReference>
<comment type="similarity">
    <text evidence="1">Belongs to the ComF/GntX family.</text>
</comment>
<dbReference type="EMBL" id="CP066167">
    <property type="protein sequence ID" value="QQD18992.1"/>
    <property type="molecule type" value="Genomic_DNA"/>
</dbReference>
<name>A0A7T4R299_9GAMM</name>
<dbReference type="KEGG" id="snan:I6N98_03790"/>
<evidence type="ECO:0000259" key="2">
    <source>
        <dbReference type="Pfam" id="PF00156"/>
    </source>
</evidence>
<feature type="domain" description="Phosphoribosyltransferase" evidence="2">
    <location>
        <begin position="122"/>
        <end position="212"/>
    </location>
</feature>
<dbReference type="PANTHER" id="PTHR47505:SF1">
    <property type="entry name" value="DNA UTILIZATION PROTEIN YHGH"/>
    <property type="match status" value="1"/>
</dbReference>
<evidence type="ECO:0000256" key="1">
    <source>
        <dbReference type="ARBA" id="ARBA00008007"/>
    </source>
</evidence>
<evidence type="ECO:0000313" key="3">
    <source>
        <dbReference type="EMBL" id="QQD18992.1"/>
    </source>
</evidence>
<dbReference type="SUPFAM" id="SSF53271">
    <property type="entry name" value="PRTase-like"/>
    <property type="match status" value="1"/>
</dbReference>
<dbReference type="InterPro" id="IPR029057">
    <property type="entry name" value="PRTase-like"/>
</dbReference>
<dbReference type="Proteomes" id="UP000596063">
    <property type="component" value="Chromosome"/>
</dbReference>
<accession>A0A7T4R299</accession>
<organism evidence="3 4">
    <name type="scientific">Spongiibacter nanhainus</name>
    <dbReference type="NCBI Taxonomy" id="2794344"/>
    <lineage>
        <taxon>Bacteria</taxon>
        <taxon>Pseudomonadati</taxon>
        <taxon>Pseudomonadota</taxon>
        <taxon>Gammaproteobacteria</taxon>
        <taxon>Cellvibrionales</taxon>
        <taxon>Spongiibacteraceae</taxon>
        <taxon>Spongiibacter</taxon>
    </lineage>
</organism>
<dbReference type="Gene3D" id="3.40.50.2020">
    <property type="match status" value="1"/>
</dbReference>
<protein>
    <submittedName>
        <fullName evidence="3">ComF family protein</fullName>
    </submittedName>
</protein>
<dbReference type="CDD" id="cd06223">
    <property type="entry name" value="PRTases_typeI"/>
    <property type="match status" value="1"/>
</dbReference>
<proteinExistence type="inferred from homology"/>
<gene>
    <name evidence="3" type="ORF">I6N98_03790</name>
</gene>
<sequence>MASSRRHLDLCADCERSLPWLERQCRRCALPLDGDDGAMCGQCLTTPPHFQRCLCPLRYDFPVDRLITGLKHHGRLPYSRVLSQLWLQQLEDRALASAPDLILPVPLHWRRQLFRGFNQSRFIAEDLARALDIPLIDPLRRRRATPPQQGLSAAQRRRNLRRAFIAKADAELSARHIALVDDVVTTGSTANTLAKLLLDCGARRVDVWCLARTP</sequence>
<dbReference type="InterPro" id="IPR000836">
    <property type="entry name" value="PRTase_dom"/>
</dbReference>
<dbReference type="InterPro" id="IPR051910">
    <property type="entry name" value="ComF/GntX_DNA_util-trans"/>
</dbReference>
<evidence type="ECO:0000313" key="4">
    <source>
        <dbReference type="Proteomes" id="UP000596063"/>
    </source>
</evidence>
<reference evidence="3 4" key="1">
    <citation type="submission" date="2020-12" db="EMBL/GenBank/DDBJ databases">
        <authorList>
            <person name="Shan Y."/>
        </authorList>
    </citation>
    <scope>NUCLEOTIDE SEQUENCE [LARGE SCALE GENOMIC DNA]</scope>
    <source>
        <strain evidence="4">csc3.9</strain>
    </source>
</reference>
<dbReference type="AlphaFoldDB" id="A0A7T4R299"/>